<evidence type="ECO:0000256" key="1">
    <source>
        <dbReference type="ARBA" id="ARBA00023015"/>
    </source>
</evidence>
<evidence type="ECO:0000313" key="7">
    <source>
        <dbReference type="Proteomes" id="UP001185792"/>
    </source>
</evidence>
<comment type="caution">
    <text evidence="6">The sequence shown here is derived from an EMBL/GenBank/DDBJ whole genome shotgun (WGS) entry which is preliminary data.</text>
</comment>
<accession>A0ABU4EWH4</accession>
<evidence type="ECO:0000256" key="4">
    <source>
        <dbReference type="PROSITE-ProRule" id="PRU00335"/>
    </source>
</evidence>
<organism evidence="6 7">
    <name type="scientific">Williamsia marianensis</name>
    <dbReference type="NCBI Taxonomy" id="85044"/>
    <lineage>
        <taxon>Bacteria</taxon>
        <taxon>Bacillati</taxon>
        <taxon>Actinomycetota</taxon>
        <taxon>Actinomycetes</taxon>
        <taxon>Mycobacteriales</taxon>
        <taxon>Nocardiaceae</taxon>
        <taxon>Williamsia</taxon>
    </lineage>
</organism>
<evidence type="ECO:0000256" key="2">
    <source>
        <dbReference type="ARBA" id="ARBA00023125"/>
    </source>
</evidence>
<dbReference type="Proteomes" id="UP001185792">
    <property type="component" value="Unassembled WGS sequence"/>
</dbReference>
<dbReference type="Pfam" id="PF00440">
    <property type="entry name" value="TetR_N"/>
    <property type="match status" value="1"/>
</dbReference>
<protein>
    <submittedName>
        <fullName evidence="6">TetR/AcrR family transcriptional regulator</fullName>
    </submittedName>
</protein>
<keyword evidence="2 4" id="KW-0238">DNA-binding</keyword>
<keyword evidence="3" id="KW-0804">Transcription</keyword>
<dbReference type="Gene3D" id="1.10.357.10">
    <property type="entry name" value="Tetracycline Repressor, domain 2"/>
    <property type="match status" value="1"/>
</dbReference>
<keyword evidence="1" id="KW-0805">Transcription regulation</keyword>
<dbReference type="PANTHER" id="PTHR30055:SF234">
    <property type="entry name" value="HTH-TYPE TRANSCRIPTIONAL REGULATOR BETI"/>
    <property type="match status" value="1"/>
</dbReference>
<feature type="domain" description="HTH tetR-type" evidence="5">
    <location>
        <begin position="14"/>
        <end position="72"/>
    </location>
</feature>
<feature type="DNA-binding region" description="H-T-H motif" evidence="4">
    <location>
        <begin position="35"/>
        <end position="54"/>
    </location>
</feature>
<reference evidence="6 7" key="1">
    <citation type="submission" date="2023-10" db="EMBL/GenBank/DDBJ databases">
        <title>Development of a sustainable strategy for remediation of hydrocarbon-contaminated territories based on the waste exchange concept.</title>
        <authorList>
            <person name="Krivoruchko A."/>
        </authorList>
    </citation>
    <scope>NUCLEOTIDE SEQUENCE [LARGE SCALE GENOMIC DNA]</scope>
    <source>
        <strain evidence="6 7">IEGM 1236</strain>
    </source>
</reference>
<gene>
    <name evidence="6" type="ORF">R4198_11415</name>
</gene>
<keyword evidence="7" id="KW-1185">Reference proteome</keyword>
<evidence type="ECO:0000256" key="3">
    <source>
        <dbReference type="ARBA" id="ARBA00023163"/>
    </source>
</evidence>
<dbReference type="SUPFAM" id="SSF46689">
    <property type="entry name" value="Homeodomain-like"/>
    <property type="match status" value="1"/>
</dbReference>
<dbReference type="PROSITE" id="PS50977">
    <property type="entry name" value="HTH_TETR_2"/>
    <property type="match status" value="1"/>
</dbReference>
<sequence length="192" mass="20757">MVATSTAEESGARERTRRAILDAAVAALAKSPTAPLAEIADRARVGRTTLHRYFPERSDLLGAVARFAEQSVADAGERADLARGTGLEAILRLCEEYFELTDVLAVLFFASGVNDQDIAFTDGTVIEAVERGRSDGSIDPELEAEWIVNMMWALLYASVDHVNRASGTRMKVQTMTLRSLRKAIAATSVPAS</sequence>
<evidence type="ECO:0000259" key="5">
    <source>
        <dbReference type="PROSITE" id="PS50977"/>
    </source>
</evidence>
<evidence type="ECO:0000313" key="6">
    <source>
        <dbReference type="EMBL" id="MDV7134306.1"/>
    </source>
</evidence>
<dbReference type="EMBL" id="JAWLUM010000002">
    <property type="protein sequence ID" value="MDV7134306.1"/>
    <property type="molecule type" value="Genomic_DNA"/>
</dbReference>
<dbReference type="RefSeq" id="WP_317713127.1">
    <property type="nucleotide sequence ID" value="NZ_JAWLUM010000002.1"/>
</dbReference>
<proteinExistence type="predicted"/>
<dbReference type="PANTHER" id="PTHR30055">
    <property type="entry name" value="HTH-TYPE TRANSCRIPTIONAL REGULATOR RUTR"/>
    <property type="match status" value="1"/>
</dbReference>
<dbReference type="InterPro" id="IPR050109">
    <property type="entry name" value="HTH-type_TetR-like_transc_reg"/>
</dbReference>
<dbReference type="InterPro" id="IPR001647">
    <property type="entry name" value="HTH_TetR"/>
</dbReference>
<dbReference type="InterPro" id="IPR009057">
    <property type="entry name" value="Homeodomain-like_sf"/>
</dbReference>
<name>A0ABU4EWH4_WILMA</name>